<dbReference type="SUPFAM" id="SSF52777">
    <property type="entry name" value="CoA-dependent acyltransferases"/>
    <property type="match status" value="1"/>
</dbReference>
<protein>
    <recommendedName>
        <fullName evidence="1">Condensation domain-containing protein</fullName>
    </recommendedName>
</protein>
<sequence>QEKYWLDVLSGDLPVLDMPTDFPRPIIQSFEGNSFIFEGGNELKQRLDNLSLETDTTLYMILSAAYSILLSKCSSQQEIIVGMPIL</sequence>
<dbReference type="InterPro" id="IPR001242">
    <property type="entry name" value="Condensation_dom"/>
</dbReference>
<dbReference type="AlphaFoldDB" id="A0A4U3AJU1"/>
<dbReference type="EMBL" id="SZON01002149">
    <property type="protein sequence ID" value="TKI88505.1"/>
    <property type="molecule type" value="Genomic_DNA"/>
</dbReference>
<evidence type="ECO:0000259" key="1">
    <source>
        <dbReference type="Pfam" id="PF00668"/>
    </source>
</evidence>
<proteinExistence type="predicted"/>
<feature type="non-terminal residue" evidence="2">
    <location>
        <position position="86"/>
    </location>
</feature>
<reference evidence="2 3" key="1">
    <citation type="journal article" date="2019" name="Environ. Microbiol.">
        <title>An active ?-lactamase is a part of an orchestrated cell wall stress resistance network of Bacillus subtilis and related rhizosphere species.</title>
        <authorList>
            <person name="Bucher T."/>
            <person name="Keren-Paz A."/>
            <person name="Hausser J."/>
            <person name="Olender T."/>
            <person name="Cytryn E."/>
            <person name="Kolodkin-Gal I."/>
        </authorList>
    </citation>
    <scope>NUCLEOTIDE SEQUENCE [LARGE SCALE GENOMIC DNA]</scope>
    <source>
        <strain evidence="2 3">I5</strain>
    </source>
</reference>
<dbReference type="Proteomes" id="UP000305222">
    <property type="component" value="Unassembled WGS sequence"/>
</dbReference>
<comment type="caution">
    <text evidence="2">The sequence shown here is derived from an EMBL/GenBank/DDBJ whole genome shotgun (WGS) entry which is preliminary data.</text>
</comment>
<evidence type="ECO:0000313" key="3">
    <source>
        <dbReference type="Proteomes" id="UP000305222"/>
    </source>
</evidence>
<feature type="non-terminal residue" evidence="2">
    <location>
        <position position="1"/>
    </location>
</feature>
<dbReference type="Gene3D" id="3.30.559.30">
    <property type="entry name" value="Nonribosomal peptide synthetase, condensation domain"/>
    <property type="match status" value="1"/>
</dbReference>
<feature type="domain" description="Condensation" evidence="1">
    <location>
        <begin position="1"/>
        <end position="85"/>
    </location>
</feature>
<name>A0A4U3AJU1_9BACI</name>
<evidence type="ECO:0000313" key="2">
    <source>
        <dbReference type="EMBL" id="TKI88505.1"/>
    </source>
</evidence>
<dbReference type="Pfam" id="PF00668">
    <property type="entry name" value="Condensation"/>
    <property type="match status" value="1"/>
</dbReference>
<dbReference type="GO" id="GO:0003824">
    <property type="term" value="F:catalytic activity"/>
    <property type="evidence" value="ECO:0007669"/>
    <property type="project" value="InterPro"/>
</dbReference>
<gene>
    <name evidence="2" type="ORF">FC699_27885</name>
</gene>
<accession>A0A4U3AJU1</accession>
<organism evidence="2 3">
    <name type="scientific">Bacillus wiedmannii</name>
    <dbReference type="NCBI Taxonomy" id="1890302"/>
    <lineage>
        <taxon>Bacteria</taxon>
        <taxon>Bacillati</taxon>
        <taxon>Bacillota</taxon>
        <taxon>Bacilli</taxon>
        <taxon>Bacillales</taxon>
        <taxon>Bacillaceae</taxon>
        <taxon>Bacillus</taxon>
        <taxon>Bacillus cereus group</taxon>
    </lineage>
</organism>